<dbReference type="Proteomes" id="UP000752292">
    <property type="component" value="Unassembled WGS sequence"/>
</dbReference>
<feature type="transmembrane region" description="Helical" evidence="2">
    <location>
        <begin position="21"/>
        <end position="40"/>
    </location>
</feature>
<protein>
    <recommendedName>
        <fullName evidence="1">Putative membrane protein insertion efficiency factor</fullName>
    </recommendedName>
</protein>
<evidence type="ECO:0000313" key="3">
    <source>
        <dbReference type="EMBL" id="MBI4251512.1"/>
    </source>
</evidence>
<dbReference type="InterPro" id="IPR002696">
    <property type="entry name" value="Membr_insert_effic_factor_YidD"/>
</dbReference>
<evidence type="ECO:0000256" key="2">
    <source>
        <dbReference type="SAM" id="Phobius"/>
    </source>
</evidence>
<comment type="subcellular location">
    <subcellularLocation>
        <location evidence="1">Cell membrane</location>
        <topology evidence="1">Peripheral membrane protein</topology>
        <orientation evidence="1">Cytoplasmic side</orientation>
    </subcellularLocation>
</comment>
<evidence type="ECO:0000256" key="1">
    <source>
        <dbReference type="HAMAP-Rule" id="MF_00386"/>
    </source>
</evidence>
<keyword evidence="2" id="KW-0812">Transmembrane</keyword>
<reference evidence="3" key="1">
    <citation type="submission" date="2020-07" db="EMBL/GenBank/DDBJ databases">
        <title>Huge and variable diversity of episymbiotic CPR bacteria and DPANN archaea in groundwater ecosystems.</title>
        <authorList>
            <person name="He C.Y."/>
            <person name="Keren R."/>
            <person name="Whittaker M."/>
            <person name="Farag I.F."/>
            <person name="Doudna J."/>
            <person name="Cate J.H.D."/>
            <person name="Banfield J.F."/>
        </authorList>
    </citation>
    <scope>NUCLEOTIDE SEQUENCE</scope>
    <source>
        <strain evidence="3">NC_groundwater_1370_Ag_S-0.2um_69_93</strain>
    </source>
</reference>
<keyword evidence="1 2" id="KW-0472">Membrane</keyword>
<dbReference type="PANTHER" id="PTHR33383:SF1">
    <property type="entry name" value="MEMBRANE PROTEIN INSERTION EFFICIENCY FACTOR-RELATED"/>
    <property type="match status" value="1"/>
</dbReference>
<organism evidence="3 4">
    <name type="scientific">Tectimicrobiota bacterium</name>
    <dbReference type="NCBI Taxonomy" id="2528274"/>
    <lineage>
        <taxon>Bacteria</taxon>
        <taxon>Pseudomonadati</taxon>
        <taxon>Nitrospinota/Tectimicrobiota group</taxon>
        <taxon>Candidatus Tectimicrobiota</taxon>
    </lineage>
</organism>
<dbReference type="PANTHER" id="PTHR33383">
    <property type="entry name" value="MEMBRANE PROTEIN INSERTION EFFICIENCY FACTOR-RELATED"/>
    <property type="match status" value="1"/>
</dbReference>
<dbReference type="GO" id="GO:0005886">
    <property type="term" value="C:plasma membrane"/>
    <property type="evidence" value="ECO:0007669"/>
    <property type="project" value="UniProtKB-SubCell"/>
</dbReference>
<accession>A0A933E7K2</accession>
<name>A0A933E7K2_UNCTE</name>
<comment type="caution">
    <text evidence="3">The sequence shown here is derived from an EMBL/GenBank/DDBJ whole genome shotgun (WGS) entry which is preliminary data.</text>
</comment>
<dbReference type="NCBIfam" id="TIGR00278">
    <property type="entry name" value="membrane protein insertion efficiency factor YidD"/>
    <property type="match status" value="1"/>
</dbReference>
<keyword evidence="2" id="KW-1133">Transmembrane helix</keyword>
<dbReference type="AlphaFoldDB" id="A0A933E7K2"/>
<proteinExistence type="inferred from homology"/>
<dbReference type="Pfam" id="PF01809">
    <property type="entry name" value="YidD"/>
    <property type="match status" value="1"/>
</dbReference>
<comment type="function">
    <text evidence="1">Could be involved in insertion of integral membrane proteins into the membrane.</text>
</comment>
<dbReference type="EMBL" id="JACQRX010000157">
    <property type="protein sequence ID" value="MBI4251512.1"/>
    <property type="molecule type" value="Genomic_DNA"/>
</dbReference>
<comment type="similarity">
    <text evidence="1">Belongs to the UPF0161 family.</text>
</comment>
<dbReference type="SMART" id="SM01234">
    <property type="entry name" value="Haemolytic"/>
    <property type="match status" value="1"/>
</dbReference>
<gene>
    <name evidence="3" type="primary">yidD</name>
    <name evidence="3" type="ORF">HY618_03550</name>
</gene>
<keyword evidence="1" id="KW-1003">Cell membrane</keyword>
<sequence length="94" mass="10640">MWKELCGTRWTGWSGEARRGLLAGLLAGAAMVLIRAYQLLISPLLPGHCRFEPTCSRYALEAFRRHPPHRALWLSLRRIGRCHPFHPGGEDPVP</sequence>
<dbReference type="HAMAP" id="MF_00386">
    <property type="entry name" value="UPF0161_YidD"/>
    <property type="match status" value="1"/>
</dbReference>
<evidence type="ECO:0000313" key="4">
    <source>
        <dbReference type="Proteomes" id="UP000752292"/>
    </source>
</evidence>